<proteinExistence type="predicted"/>
<feature type="compositionally biased region" description="Basic and acidic residues" evidence="1">
    <location>
        <begin position="26"/>
        <end position="38"/>
    </location>
</feature>
<evidence type="ECO:0000313" key="3">
    <source>
        <dbReference type="Proteomes" id="UP000564496"/>
    </source>
</evidence>
<sequence>MRRSVEIRSAAGNPRLASAACLPSDLRSDRIGQEPPTR</sequence>
<dbReference type="Proteomes" id="UP000564496">
    <property type="component" value="Unassembled WGS sequence"/>
</dbReference>
<protein>
    <submittedName>
        <fullName evidence="2">Uncharacterized protein</fullName>
    </submittedName>
</protein>
<name>A0A7Z0ISG5_9ACTN</name>
<feature type="region of interest" description="Disordered" evidence="1">
    <location>
        <begin position="18"/>
        <end position="38"/>
    </location>
</feature>
<keyword evidence="3" id="KW-1185">Reference proteome</keyword>
<accession>A0A7Z0ISG5</accession>
<reference evidence="2 3" key="1">
    <citation type="submission" date="2020-07" db="EMBL/GenBank/DDBJ databases">
        <title>Sequencing the genomes of 1000 actinobacteria strains.</title>
        <authorList>
            <person name="Klenk H.-P."/>
        </authorList>
    </citation>
    <scope>NUCLEOTIDE SEQUENCE [LARGE SCALE GENOMIC DNA]</scope>
    <source>
        <strain evidence="2 3">DSM 26487</strain>
    </source>
</reference>
<gene>
    <name evidence="2" type="ORF">BJ988_002564</name>
</gene>
<organism evidence="2 3">
    <name type="scientific">Nocardioides panzhihuensis</name>
    <dbReference type="NCBI Taxonomy" id="860243"/>
    <lineage>
        <taxon>Bacteria</taxon>
        <taxon>Bacillati</taxon>
        <taxon>Actinomycetota</taxon>
        <taxon>Actinomycetes</taxon>
        <taxon>Propionibacteriales</taxon>
        <taxon>Nocardioidaceae</taxon>
        <taxon>Nocardioides</taxon>
    </lineage>
</organism>
<dbReference type="AlphaFoldDB" id="A0A7Z0ISG5"/>
<evidence type="ECO:0000256" key="1">
    <source>
        <dbReference type="SAM" id="MobiDB-lite"/>
    </source>
</evidence>
<dbReference type="EMBL" id="JACBZR010000001">
    <property type="protein sequence ID" value="NYI77916.1"/>
    <property type="molecule type" value="Genomic_DNA"/>
</dbReference>
<evidence type="ECO:0000313" key="2">
    <source>
        <dbReference type="EMBL" id="NYI77916.1"/>
    </source>
</evidence>
<comment type="caution">
    <text evidence="2">The sequence shown here is derived from an EMBL/GenBank/DDBJ whole genome shotgun (WGS) entry which is preliminary data.</text>
</comment>